<dbReference type="Ensembl" id="ENSSFAT00005008293.1">
    <property type="protein sequence ID" value="ENSSFAP00005007896.1"/>
    <property type="gene ID" value="ENSSFAG00005004652.1"/>
</dbReference>
<dbReference type="PANTHER" id="PTHR15871">
    <property type="entry name" value="PH DOMAIN-CONTAINING PROTEIN"/>
    <property type="match status" value="1"/>
</dbReference>
<dbReference type="GO" id="GO:0005737">
    <property type="term" value="C:cytoplasm"/>
    <property type="evidence" value="ECO:0007669"/>
    <property type="project" value="UniProtKB-SubCell"/>
</dbReference>
<dbReference type="GO" id="GO:0036195">
    <property type="term" value="C:muscle cell projection membrane"/>
    <property type="evidence" value="ECO:0007669"/>
    <property type="project" value="TreeGrafter"/>
</dbReference>
<dbReference type="CDD" id="cd13317">
    <property type="entry name" value="PH_PLEKHO1_PLEKHO2"/>
    <property type="match status" value="1"/>
</dbReference>
<keyword evidence="10" id="KW-1185">Reference proteome</keyword>
<dbReference type="Proteomes" id="UP000472267">
    <property type="component" value="Chromosome 11"/>
</dbReference>
<keyword evidence="6" id="KW-0539">Nucleus</keyword>
<dbReference type="GO" id="GO:0005634">
    <property type="term" value="C:nucleus"/>
    <property type="evidence" value="ECO:0007669"/>
    <property type="project" value="UniProtKB-SubCell"/>
</dbReference>
<feature type="region of interest" description="Disordered" evidence="7">
    <location>
        <begin position="87"/>
        <end position="112"/>
    </location>
</feature>
<feature type="compositionally biased region" description="Polar residues" evidence="7">
    <location>
        <begin position="99"/>
        <end position="112"/>
    </location>
</feature>
<accession>A0A672FLR4</accession>
<evidence type="ECO:0000256" key="1">
    <source>
        <dbReference type="ARBA" id="ARBA00004123"/>
    </source>
</evidence>
<dbReference type="SUPFAM" id="SSF50729">
    <property type="entry name" value="PH domain-like"/>
    <property type="match status" value="1"/>
</dbReference>
<name>A0A672FLR4_SALFA</name>
<sequence>GMKKNCSGKRGAMDAAPQIVTPDKVGWIRKFCGKGIFREIWKNRFVVLRGDQLFVCQKEVKELGRADEVLDLSDYERCEEIRKNKSRSKKNHSKFRLQRCSSPGNMTNNNHTKTTVLTSTAVLQVPNLVFLAVSPEEKESWINALNAAITRAKNRILDEVTVDDLQLSHLTRDRVKIPHNRRLPTRGHLLAVASASSSDGMLTLDLIQEDGCDPFRVDLDKSALALSPDCPRSKTEGALSAESAKASGKSQSLPRQVAVARTPESGKRLTVAEKNRCASVDQILMNSEAKPSAAPLGRLQELIERKLQETELLLTEARVEGERTRPPEGVEAERLLKEAAAAWKHAQEVLEEVKELRALYRQLDHTSSASPSNMRSLIT</sequence>
<proteinExistence type="predicted"/>
<reference evidence="9" key="3">
    <citation type="submission" date="2025-09" db="UniProtKB">
        <authorList>
            <consortium name="Ensembl"/>
        </authorList>
    </citation>
    <scope>IDENTIFICATION</scope>
</reference>
<evidence type="ECO:0000256" key="5">
    <source>
        <dbReference type="ARBA" id="ARBA00023136"/>
    </source>
</evidence>
<dbReference type="AlphaFoldDB" id="A0A672FLR4"/>
<evidence type="ECO:0000256" key="3">
    <source>
        <dbReference type="ARBA" id="ARBA00004496"/>
    </source>
</evidence>
<dbReference type="Pfam" id="PF00169">
    <property type="entry name" value="PH"/>
    <property type="match status" value="1"/>
</dbReference>
<feature type="compositionally biased region" description="Basic residues" evidence="7">
    <location>
        <begin position="87"/>
        <end position="97"/>
    </location>
</feature>
<dbReference type="InterPro" id="IPR001849">
    <property type="entry name" value="PH_domain"/>
</dbReference>
<reference evidence="9" key="1">
    <citation type="submission" date="2019-06" db="EMBL/GenBank/DDBJ databases">
        <authorList>
            <consortium name="Wellcome Sanger Institute Data Sharing"/>
        </authorList>
    </citation>
    <scope>NUCLEOTIDE SEQUENCE [LARGE SCALE GENOMIC DNA]</scope>
</reference>
<keyword evidence="4" id="KW-0963">Cytoplasm</keyword>
<protein>
    <submittedName>
        <fullName evidence="9">Pleckstrin homology domain containing, family O member 1b</fullName>
    </submittedName>
</protein>
<gene>
    <name evidence="9" type="primary">plekho1b</name>
</gene>
<dbReference type="InParanoid" id="A0A672FLR4"/>
<evidence type="ECO:0000256" key="6">
    <source>
        <dbReference type="ARBA" id="ARBA00023242"/>
    </source>
</evidence>
<feature type="domain" description="PH" evidence="8">
    <location>
        <begin position="21"/>
        <end position="150"/>
    </location>
</feature>
<dbReference type="Gene3D" id="2.30.29.30">
    <property type="entry name" value="Pleckstrin-homology domain (PH domain)/Phosphotyrosine-binding domain (PTB)"/>
    <property type="match status" value="1"/>
</dbReference>
<dbReference type="PROSITE" id="PS50003">
    <property type="entry name" value="PH_DOMAIN"/>
    <property type="match status" value="1"/>
</dbReference>
<evidence type="ECO:0000259" key="8">
    <source>
        <dbReference type="PROSITE" id="PS50003"/>
    </source>
</evidence>
<organism evidence="9 10">
    <name type="scientific">Salarias fasciatus</name>
    <name type="common">Jewelled blenny</name>
    <name type="synonym">Blennius fasciatus</name>
    <dbReference type="NCBI Taxonomy" id="181472"/>
    <lineage>
        <taxon>Eukaryota</taxon>
        <taxon>Metazoa</taxon>
        <taxon>Chordata</taxon>
        <taxon>Craniata</taxon>
        <taxon>Vertebrata</taxon>
        <taxon>Euteleostomi</taxon>
        <taxon>Actinopterygii</taxon>
        <taxon>Neopterygii</taxon>
        <taxon>Teleostei</taxon>
        <taxon>Neoteleostei</taxon>
        <taxon>Acanthomorphata</taxon>
        <taxon>Ovalentaria</taxon>
        <taxon>Blenniimorphae</taxon>
        <taxon>Blenniiformes</taxon>
        <taxon>Blennioidei</taxon>
        <taxon>Blenniidae</taxon>
        <taxon>Salariinae</taxon>
        <taxon>Salarias</taxon>
    </lineage>
</organism>
<dbReference type="GO" id="GO:0032587">
    <property type="term" value="C:ruffle membrane"/>
    <property type="evidence" value="ECO:0007669"/>
    <property type="project" value="TreeGrafter"/>
</dbReference>
<dbReference type="SMART" id="SM00233">
    <property type="entry name" value="PH"/>
    <property type="match status" value="1"/>
</dbReference>
<evidence type="ECO:0000256" key="4">
    <source>
        <dbReference type="ARBA" id="ARBA00022490"/>
    </source>
</evidence>
<dbReference type="InterPro" id="IPR011993">
    <property type="entry name" value="PH-like_dom_sf"/>
</dbReference>
<dbReference type="InterPro" id="IPR043448">
    <property type="entry name" value="PKHO1/2"/>
</dbReference>
<dbReference type="OMA" id="VQPEKVG"/>
<comment type="subcellular location">
    <subcellularLocation>
        <location evidence="3">Cytoplasm</location>
    </subcellularLocation>
    <subcellularLocation>
        <location evidence="2">Membrane</location>
    </subcellularLocation>
    <subcellularLocation>
        <location evidence="1">Nucleus</location>
    </subcellularLocation>
</comment>
<keyword evidence="5" id="KW-0472">Membrane</keyword>
<evidence type="ECO:0000313" key="9">
    <source>
        <dbReference type="Ensembl" id="ENSSFAP00005007896.1"/>
    </source>
</evidence>
<evidence type="ECO:0000313" key="10">
    <source>
        <dbReference type="Proteomes" id="UP000472267"/>
    </source>
</evidence>
<dbReference type="GO" id="GO:1901739">
    <property type="term" value="P:regulation of myoblast fusion"/>
    <property type="evidence" value="ECO:0007669"/>
    <property type="project" value="TreeGrafter"/>
</dbReference>
<dbReference type="FunCoup" id="A0A672FLR4">
    <property type="interactions" value="967"/>
</dbReference>
<feature type="region of interest" description="Disordered" evidence="7">
    <location>
        <begin position="227"/>
        <end position="264"/>
    </location>
</feature>
<evidence type="ECO:0000256" key="7">
    <source>
        <dbReference type="SAM" id="MobiDB-lite"/>
    </source>
</evidence>
<reference evidence="9" key="2">
    <citation type="submission" date="2025-08" db="UniProtKB">
        <authorList>
            <consortium name="Ensembl"/>
        </authorList>
    </citation>
    <scope>IDENTIFICATION</scope>
</reference>
<dbReference type="PANTHER" id="PTHR15871:SF1">
    <property type="entry name" value="PLECKSTRIN HOMOLOGY DOMAIN-CONTAINING FAMILY O MEMBER 1"/>
    <property type="match status" value="1"/>
</dbReference>
<evidence type="ECO:0000256" key="2">
    <source>
        <dbReference type="ARBA" id="ARBA00004370"/>
    </source>
</evidence>